<proteinExistence type="predicted"/>
<sequence>MVEMIGMVGGCGVRSANSERIAGCSASMAGLWGATSMLTRVAKPFCWRTLSMSSSINSGGPEITVWRGEA</sequence>
<evidence type="ECO:0000313" key="2">
    <source>
        <dbReference type="Proteomes" id="UP000039021"/>
    </source>
</evidence>
<name>A0A916PB64_MYCTX</name>
<dbReference type="EMBL" id="CSBK01000767">
    <property type="protein sequence ID" value="COX88481.1"/>
    <property type="molecule type" value="Genomic_DNA"/>
</dbReference>
<dbReference type="Proteomes" id="UP000039021">
    <property type="component" value="Unassembled WGS sequence"/>
</dbReference>
<organism evidence="1 2">
    <name type="scientific">Mycobacterium tuberculosis</name>
    <dbReference type="NCBI Taxonomy" id="1773"/>
    <lineage>
        <taxon>Bacteria</taxon>
        <taxon>Bacillati</taxon>
        <taxon>Actinomycetota</taxon>
        <taxon>Actinomycetes</taxon>
        <taxon>Mycobacteriales</taxon>
        <taxon>Mycobacteriaceae</taxon>
        <taxon>Mycobacterium</taxon>
        <taxon>Mycobacterium tuberculosis complex</taxon>
    </lineage>
</organism>
<protein>
    <submittedName>
        <fullName evidence="1">Uncharacterized protein</fullName>
    </submittedName>
</protein>
<accession>A0A916PB64</accession>
<gene>
    <name evidence="1" type="ORF">ERS007739_01840</name>
</gene>
<evidence type="ECO:0000313" key="1">
    <source>
        <dbReference type="EMBL" id="COX88481.1"/>
    </source>
</evidence>
<dbReference type="AlphaFoldDB" id="A0A916PB64"/>
<reference evidence="2" key="1">
    <citation type="submission" date="2015-03" db="EMBL/GenBank/DDBJ databases">
        <authorList>
            <consortium name="Pathogen Informatics"/>
        </authorList>
    </citation>
    <scope>NUCLEOTIDE SEQUENCE [LARGE SCALE GENOMIC DNA]</scope>
    <source>
        <strain evidence="2">N09902308</strain>
    </source>
</reference>
<comment type="caution">
    <text evidence="1">The sequence shown here is derived from an EMBL/GenBank/DDBJ whole genome shotgun (WGS) entry which is preliminary data.</text>
</comment>